<accession>A0ACA9PQV5</accession>
<feature type="non-terminal residue" evidence="1">
    <location>
        <position position="234"/>
    </location>
</feature>
<keyword evidence="2" id="KW-1185">Reference proteome</keyword>
<sequence length="234" mass="26587">SHIDPIITRLSAKPVSKVSDYRPMYCHKSTLCKKYKLSRPPTLGVQERKLYIVQYRVRIPLTKQIIIRRERLERLERRAWSGNKAAKMERSTTTAASAEAVGGHGCKYEEHPEAKRYTGRDGDHEVGSGLVRPGKENESALLTLQEELFHLAEAAKAWTPMPPDLEYNREHDERGVERAVKEGNVDGEQGHDRLDPLCTRTKRLRPHPLSVLGGRVWVVATRQCGGCYCGYMAR</sequence>
<comment type="caution">
    <text evidence="1">The sequence shown here is derived from an EMBL/GenBank/DDBJ whole genome shotgun (WGS) entry which is preliminary data.</text>
</comment>
<reference evidence="1" key="1">
    <citation type="submission" date="2021-06" db="EMBL/GenBank/DDBJ databases">
        <authorList>
            <person name="Kallberg Y."/>
            <person name="Tangrot J."/>
            <person name="Rosling A."/>
        </authorList>
    </citation>
    <scope>NUCLEOTIDE SEQUENCE</scope>
    <source>
        <strain evidence="1">CL356</strain>
    </source>
</reference>
<dbReference type="EMBL" id="CAJVPT010035845">
    <property type="protein sequence ID" value="CAG8712594.1"/>
    <property type="molecule type" value="Genomic_DNA"/>
</dbReference>
<evidence type="ECO:0000313" key="1">
    <source>
        <dbReference type="EMBL" id="CAG8712594.1"/>
    </source>
</evidence>
<gene>
    <name evidence="1" type="ORF">ACOLOM_LOCUS10743</name>
</gene>
<evidence type="ECO:0000313" key="2">
    <source>
        <dbReference type="Proteomes" id="UP000789525"/>
    </source>
</evidence>
<name>A0ACA9PQV5_9GLOM</name>
<dbReference type="Proteomes" id="UP000789525">
    <property type="component" value="Unassembled WGS sequence"/>
</dbReference>
<feature type="non-terminal residue" evidence="1">
    <location>
        <position position="1"/>
    </location>
</feature>
<organism evidence="1 2">
    <name type="scientific">Acaulospora colombiana</name>
    <dbReference type="NCBI Taxonomy" id="27376"/>
    <lineage>
        <taxon>Eukaryota</taxon>
        <taxon>Fungi</taxon>
        <taxon>Fungi incertae sedis</taxon>
        <taxon>Mucoromycota</taxon>
        <taxon>Glomeromycotina</taxon>
        <taxon>Glomeromycetes</taxon>
        <taxon>Diversisporales</taxon>
        <taxon>Acaulosporaceae</taxon>
        <taxon>Acaulospora</taxon>
    </lineage>
</organism>
<proteinExistence type="predicted"/>
<protein>
    <submittedName>
        <fullName evidence="1">7793_t:CDS:1</fullName>
    </submittedName>
</protein>